<gene>
    <name evidence="2" type="ORF">KCG35_24670</name>
</gene>
<dbReference type="EMBL" id="JAGSOY010000192">
    <property type="protein sequence ID" value="MBU2714245.1"/>
    <property type="molecule type" value="Genomic_DNA"/>
</dbReference>
<sequence>MTTIGASDHSKSKFLSGLEDETPTEVGGLASVWCVGSIVESCLAVIHIVETVD</sequence>
<dbReference type="Proteomes" id="UP000690515">
    <property type="component" value="Unassembled WGS sequence"/>
</dbReference>
<evidence type="ECO:0000256" key="1">
    <source>
        <dbReference type="SAM" id="MobiDB-lite"/>
    </source>
</evidence>
<accession>A0ABS5ZJX5</accession>
<evidence type="ECO:0000313" key="2">
    <source>
        <dbReference type="EMBL" id="MBU2714245.1"/>
    </source>
</evidence>
<organism evidence="2 3">
    <name type="scientific">Zooshikella harenae</name>
    <dbReference type="NCBI Taxonomy" id="2827238"/>
    <lineage>
        <taxon>Bacteria</taxon>
        <taxon>Pseudomonadati</taxon>
        <taxon>Pseudomonadota</taxon>
        <taxon>Gammaproteobacteria</taxon>
        <taxon>Oceanospirillales</taxon>
        <taxon>Zooshikellaceae</taxon>
        <taxon>Zooshikella</taxon>
    </lineage>
</organism>
<protein>
    <submittedName>
        <fullName evidence="2">Uncharacterized protein</fullName>
    </submittedName>
</protein>
<comment type="caution">
    <text evidence="2">The sequence shown here is derived from an EMBL/GenBank/DDBJ whole genome shotgun (WGS) entry which is preliminary data.</text>
</comment>
<name>A0ABS5ZJX5_9GAMM</name>
<feature type="region of interest" description="Disordered" evidence="1">
    <location>
        <begin position="1"/>
        <end position="22"/>
    </location>
</feature>
<proteinExistence type="predicted"/>
<reference evidence="2 3" key="1">
    <citation type="submission" date="2021-04" db="EMBL/GenBank/DDBJ databases">
        <authorList>
            <person name="Pira H."/>
            <person name="Risdian C."/>
            <person name="Wink J."/>
        </authorList>
    </citation>
    <scope>NUCLEOTIDE SEQUENCE [LARGE SCALE GENOMIC DNA]</scope>
    <source>
        <strain evidence="2 3">WH53</strain>
    </source>
</reference>
<keyword evidence="3" id="KW-1185">Reference proteome</keyword>
<evidence type="ECO:0000313" key="3">
    <source>
        <dbReference type="Proteomes" id="UP000690515"/>
    </source>
</evidence>
<dbReference type="RefSeq" id="WP_215822510.1">
    <property type="nucleotide sequence ID" value="NZ_JAGSOY010000192.1"/>
</dbReference>